<name>A0A2R8BQV5_9RHOB</name>
<feature type="signal peptide" evidence="3">
    <location>
        <begin position="1"/>
        <end position="26"/>
    </location>
</feature>
<accession>A0A2R8BQV5</accession>
<dbReference type="AlphaFoldDB" id="A0A2R8BQV5"/>
<dbReference type="Gene3D" id="2.60.40.420">
    <property type="entry name" value="Cupredoxins - blue copper proteins"/>
    <property type="match status" value="3"/>
</dbReference>
<evidence type="ECO:0000256" key="2">
    <source>
        <dbReference type="ARBA" id="ARBA00023002"/>
    </source>
</evidence>
<dbReference type="InterPro" id="IPR045087">
    <property type="entry name" value="Cu-oxidase_fam"/>
</dbReference>
<feature type="chain" id="PRO_5015308387" evidence="3">
    <location>
        <begin position="27"/>
        <end position="462"/>
    </location>
</feature>
<evidence type="ECO:0000259" key="5">
    <source>
        <dbReference type="Pfam" id="PF07731"/>
    </source>
</evidence>
<keyword evidence="8" id="KW-1185">Reference proteome</keyword>
<dbReference type="CDD" id="cd13861">
    <property type="entry name" value="CuRO_1_CumA_like"/>
    <property type="match status" value="1"/>
</dbReference>
<protein>
    <submittedName>
        <fullName evidence="7">Multicopper oxidase MmcO</fullName>
        <ecNumber evidence="7">1.16.3.1</ecNumber>
    </submittedName>
</protein>
<dbReference type="InterPro" id="IPR001117">
    <property type="entry name" value="Cu-oxidase_2nd"/>
</dbReference>
<dbReference type="OrthoDB" id="9757546at2"/>
<gene>
    <name evidence="7" type="primary">mmcO_1</name>
    <name evidence="7" type="ORF">PAA8504_00324</name>
</gene>
<dbReference type="PANTHER" id="PTHR11709">
    <property type="entry name" value="MULTI-COPPER OXIDASE"/>
    <property type="match status" value="1"/>
</dbReference>
<dbReference type="InterPro" id="IPR011707">
    <property type="entry name" value="Cu-oxidase-like_N"/>
</dbReference>
<dbReference type="EC" id="1.16.3.1" evidence="7"/>
<dbReference type="InterPro" id="IPR006311">
    <property type="entry name" value="TAT_signal"/>
</dbReference>
<dbReference type="InterPro" id="IPR011706">
    <property type="entry name" value="Cu-oxidase_C"/>
</dbReference>
<evidence type="ECO:0000256" key="1">
    <source>
        <dbReference type="ARBA" id="ARBA00022723"/>
    </source>
</evidence>
<organism evidence="7 8">
    <name type="scientific">Palleronia abyssalis</name>
    <dbReference type="NCBI Taxonomy" id="1501240"/>
    <lineage>
        <taxon>Bacteria</taxon>
        <taxon>Pseudomonadati</taxon>
        <taxon>Pseudomonadota</taxon>
        <taxon>Alphaproteobacteria</taxon>
        <taxon>Rhodobacterales</taxon>
        <taxon>Roseobacteraceae</taxon>
        <taxon>Palleronia</taxon>
    </lineage>
</organism>
<dbReference type="GO" id="GO:0005507">
    <property type="term" value="F:copper ion binding"/>
    <property type="evidence" value="ECO:0007669"/>
    <property type="project" value="InterPro"/>
</dbReference>
<evidence type="ECO:0000259" key="6">
    <source>
        <dbReference type="Pfam" id="PF07732"/>
    </source>
</evidence>
<dbReference type="Pfam" id="PF00394">
    <property type="entry name" value="Cu-oxidase"/>
    <property type="match status" value="1"/>
</dbReference>
<dbReference type="RefSeq" id="WP_108892405.1">
    <property type="nucleotide sequence ID" value="NZ_ONZF01000001.1"/>
</dbReference>
<proteinExistence type="predicted"/>
<feature type="domain" description="Plastocyanin-like" evidence="4">
    <location>
        <begin position="199"/>
        <end position="283"/>
    </location>
</feature>
<dbReference type="Pfam" id="PF07732">
    <property type="entry name" value="Cu-oxidase_3"/>
    <property type="match status" value="1"/>
</dbReference>
<evidence type="ECO:0000313" key="8">
    <source>
        <dbReference type="Proteomes" id="UP000244912"/>
    </source>
</evidence>
<keyword evidence="3" id="KW-0732">Signal</keyword>
<dbReference type="PROSITE" id="PS00080">
    <property type="entry name" value="MULTICOPPER_OXIDASE2"/>
    <property type="match status" value="1"/>
</dbReference>
<evidence type="ECO:0000313" key="7">
    <source>
        <dbReference type="EMBL" id="SPJ22530.1"/>
    </source>
</evidence>
<reference evidence="7 8" key="1">
    <citation type="submission" date="2018-03" db="EMBL/GenBank/DDBJ databases">
        <authorList>
            <person name="Keele B.F."/>
        </authorList>
    </citation>
    <scope>NUCLEOTIDE SEQUENCE [LARGE SCALE GENOMIC DNA]</scope>
    <source>
        <strain evidence="7 8">CECT 8504</strain>
    </source>
</reference>
<dbReference type="InterPro" id="IPR002355">
    <property type="entry name" value="Cu_oxidase_Cu_BS"/>
</dbReference>
<dbReference type="PROSITE" id="PS51318">
    <property type="entry name" value="TAT"/>
    <property type="match status" value="1"/>
</dbReference>
<dbReference type="SUPFAM" id="SSF49503">
    <property type="entry name" value="Cupredoxins"/>
    <property type="match status" value="3"/>
</dbReference>
<feature type="domain" description="Plastocyanin-like" evidence="6">
    <location>
        <begin position="41"/>
        <end position="152"/>
    </location>
</feature>
<dbReference type="Proteomes" id="UP000244912">
    <property type="component" value="Unassembled WGS sequence"/>
</dbReference>
<evidence type="ECO:0000256" key="3">
    <source>
        <dbReference type="SAM" id="SignalP"/>
    </source>
</evidence>
<keyword evidence="1" id="KW-0479">Metal-binding</keyword>
<dbReference type="GO" id="GO:0004322">
    <property type="term" value="F:ferroxidase activity"/>
    <property type="evidence" value="ECO:0007669"/>
    <property type="project" value="UniProtKB-EC"/>
</dbReference>
<dbReference type="Pfam" id="PF07731">
    <property type="entry name" value="Cu-oxidase_2"/>
    <property type="match status" value="1"/>
</dbReference>
<sequence length="462" mass="49911">MRATRRAFLGGAVATAGLPLIGPAIAATAPKVIEPKPVSHQLAPDGYPKTAVWAYDGASPGPEIRLGQGARLERRLVNGLDQPTTIHWHGIRVPNGMDGVPDLTQTAVAPGESFDYAFDVPDAGTYWYHAHWASPEQVGRGLHGPLIIEEAESAPDIDADLVLALDDWLLNEAAQIEPNFAIPMQMSHGGRIGNFVTTNARHDFTQDVQQHQRLRLRLINMANARIFPLALQGLDGWVVAYDGMPLAQPEKVTSELVMGPAQRIDLLVDVTAAEGGEAYLVRLDDDGGMVQAAFPVTARASLTRRPDPVALPPNPGHAMGTLGSAQTVPMKIEGGAMGRLSRASVEGREMGFREMIGQGQFWAMAGQAGLHDTPLVTASMGETVRIPIENDTVFPHAMHLHGMHFREVLGDGAMGPMRDTLLIAARERREIAFVADNPGDWLFHCHMLGHAASGMMQWVRVV</sequence>
<dbReference type="EMBL" id="ONZF01000001">
    <property type="protein sequence ID" value="SPJ22530.1"/>
    <property type="molecule type" value="Genomic_DNA"/>
</dbReference>
<feature type="domain" description="Plastocyanin-like" evidence="5">
    <location>
        <begin position="360"/>
        <end position="461"/>
    </location>
</feature>
<keyword evidence="2 7" id="KW-0560">Oxidoreductase</keyword>
<evidence type="ECO:0000259" key="4">
    <source>
        <dbReference type="Pfam" id="PF00394"/>
    </source>
</evidence>
<dbReference type="InterPro" id="IPR008972">
    <property type="entry name" value="Cupredoxin"/>
</dbReference>